<name>A0A917B3I8_9MICO</name>
<accession>A0A917B3I8</accession>
<dbReference type="Pfam" id="PF17853">
    <property type="entry name" value="GGDEF_2"/>
    <property type="match status" value="1"/>
</dbReference>
<dbReference type="InterPro" id="IPR025736">
    <property type="entry name" value="PucR_C-HTH_dom"/>
</dbReference>
<dbReference type="Pfam" id="PF13556">
    <property type="entry name" value="HTH_30"/>
    <property type="match status" value="1"/>
</dbReference>
<organism evidence="4 5">
    <name type="scientific">Subtercola lobariae</name>
    <dbReference type="NCBI Taxonomy" id="1588641"/>
    <lineage>
        <taxon>Bacteria</taxon>
        <taxon>Bacillati</taxon>
        <taxon>Actinomycetota</taxon>
        <taxon>Actinomycetes</taxon>
        <taxon>Micrococcales</taxon>
        <taxon>Microbacteriaceae</taxon>
        <taxon>Subtercola</taxon>
    </lineage>
</organism>
<feature type="domain" description="CdaR GGDEF-like" evidence="3">
    <location>
        <begin position="301"/>
        <end position="423"/>
    </location>
</feature>
<dbReference type="RefSeq" id="WP_188675026.1">
    <property type="nucleotide sequence ID" value="NZ_BMGP01000002.1"/>
</dbReference>
<sequence>MNSAVRLNGVSTSPALAQLSDVLRLLPDVVCLNPTPVTTAHPISSAELYDKASGASSWRDSIIMAVGLAPSEPEFSELVHHAEAKEAGAVAVKAYGSNLAVVHEIATSSGVAVLLVRDDADWVHLATLIRSFALGTATDSVSGVRLGDLYSLANSIASITNGATSIVDPLGRILGYSTLSGQPIDDLRRATTLALQETTAPAFDSDFRSVYSTEHAVLIPGAVGEMARVAIAVRAGDELLGTIWTIDPGRERHDETIDELERLAPLAGLHMLHARSGSDFADRRNADLMNTVLTGAPHADFAATQLGMKASNGFAVIAFQLARIDRESLDTARELRRLLNLVTLSCHLQFDVSLCTLIGSYVVALIPSTGADPRLAHSRIAADICASARNITDYPVFAAVGRIAMSIEGLVQSKTDALSTLQLVAAGSESGGPAIGLFEDFRARLGLRSVGEFLASREGEDNNDLDRLRHHDLANHTEYVATLHAYLQSNGNIASIAKSLHIHGNTARYRIDRLVNEFGFNLNDRDERLWTWLRLSTA</sequence>
<dbReference type="InterPro" id="IPR041522">
    <property type="entry name" value="CdaR_GGDEF"/>
</dbReference>
<dbReference type="EMBL" id="BMGP01000002">
    <property type="protein sequence ID" value="GGF19189.1"/>
    <property type="molecule type" value="Genomic_DNA"/>
</dbReference>
<protein>
    <submittedName>
        <fullName evidence="4">PucR family transcriptional regulator</fullName>
    </submittedName>
</protein>
<evidence type="ECO:0000313" key="5">
    <source>
        <dbReference type="Proteomes" id="UP000598775"/>
    </source>
</evidence>
<dbReference type="AlphaFoldDB" id="A0A917B3I8"/>
<comment type="similarity">
    <text evidence="1">Belongs to the CdaR family.</text>
</comment>
<dbReference type="InterPro" id="IPR042070">
    <property type="entry name" value="PucR_C-HTH_sf"/>
</dbReference>
<dbReference type="PANTHER" id="PTHR33744">
    <property type="entry name" value="CARBOHYDRATE DIACID REGULATOR"/>
    <property type="match status" value="1"/>
</dbReference>
<evidence type="ECO:0000259" key="2">
    <source>
        <dbReference type="Pfam" id="PF13556"/>
    </source>
</evidence>
<evidence type="ECO:0000259" key="3">
    <source>
        <dbReference type="Pfam" id="PF17853"/>
    </source>
</evidence>
<dbReference type="Proteomes" id="UP000598775">
    <property type="component" value="Unassembled WGS sequence"/>
</dbReference>
<dbReference type="InterPro" id="IPR051448">
    <property type="entry name" value="CdaR-like_regulators"/>
</dbReference>
<dbReference type="PANTHER" id="PTHR33744:SF17">
    <property type="entry name" value="CONSERVED PROTEIN"/>
    <property type="match status" value="1"/>
</dbReference>
<comment type="caution">
    <text evidence="4">The sequence shown here is derived from an EMBL/GenBank/DDBJ whole genome shotgun (WGS) entry which is preliminary data.</text>
</comment>
<evidence type="ECO:0000256" key="1">
    <source>
        <dbReference type="ARBA" id="ARBA00006754"/>
    </source>
</evidence>
<evidence type="ECO:0000313" key="4">
    <source>
        <dbReference type="EMBL" id="GGF19189.1"/>
    </source>
</evidence>
<dbReference type="Gene3D" id="1.10.10.2840">
    <property type="entry name" value="PucR C-terminal helix-turn-helix domain"/>
    <property type="match status" value="1"/>
</dbReference>
<gene>
    <name evidence="4" type="ORF">GCM10011399_11020</name>
</gene>
<feature type="domain" description="PucR C-terminal helix-turn-helix" evidence="2">
    <location>
        <begin position="480"/>
        <end position="533"/>
    </location>
</feature>
<proteinExistence type="inferred from homology"/>
<reference evidence="4 5" key="1">
    <citation type="journal article" date="2014" name="Int. J. Syst. Evol. Microbiol.">
        <title>Complete genome sequence of Corynebacterium casei LMG S-19264T (=DSM 44701T), isolated from a smear-ripened cheese.</title>
        <authorList>
            <consortium name="US DOE Joint Genome Institute (JGI-PGF)"/>
            <person name="Walter F."/>
            <person name="Albersmeier A."/>
            <person name="Kalinowski J."/>
            <person name="Ruckert C."/>
        </authorList>
    </citation>
    <scope>NUCLEOTIDE SEQUENCE [LARGE SCALE GENOMIC DNA]</scope>
    <source>
        <strain evidence="4 5">CGMCC 1.12976</strain>
    </source>
</reference>
<keyword evidence="5" id="KW-1185">Reference proteome</keyword>